<comment type="subcellular location">
    <subcellularLocation>
        <location evidence="1">Membrane</location>
        <topology evidence="1">Multi-pass membrane protein</topology>
    </subcellularLocation>
</comment>
<feature type="transmembrane region" description="Helical" evidence="7">
    <location>
        <begin position="177"/>
        <end position="200"/>
    </location>
</feature>
<accession>A0A6A5XFX2</accession>
<feature type="transmembrane region" description="Helical" evidence="7">
    <location>
        <begin position="137"/>
        <end position="157"/>
    </location>
</feature>
<dbReference type="EMBL" id="ML978073">
    <property type="protein sequence ID" value="KAF2012135.1"/>
    <property type="molecule type" value="Genomic_DNA"/>
</dbReference>
<dbReference type="InterPro" id="IPR052337">
    <property type="entry name" value="SAT4-like"/>
</dbReference>
<feature type="region of interest" description="Disordered" evidence="6">
    <location>
        <begin position="297"/>
        <end position="317"/>
    </location>
</feature>
<dbReference type="Proteomes" id="UP000799778">
    <property type="component" value="Unassembled WGS sequence"/>
</dbReference>
<dbReference type="OrthoDB" id="3934549at2759"/>
<dbReference type="GeneID" id="54279983"/>
<comment type="similarity">
    <text evidence="5">Belongs to the SAT4 family.</text>
</comment>
<evidence type="ECO:0000256" key="4">
    <source>
        <dbReference type="ARBA" id="ARBA00023136"/>
    </source>
</evidence>
<dbReference type="PANTHER" id="PTHR33048:SF57">
    <property type="entry name" value="INTEGRAL MEMBRANE PROTEIN-RELATED"/>
    <property type="match status" value="1"/>
</dbReference>
<evidence type="ECO:0000256" key="6">
    <source>
        <dbReference type="SAM" id="MobiDB-lite"/>
    </source>
</evidence>
<keyword evidence="10" id="KW-1185">Reference proteome</keyword>
<dbReference type="PANTHER" id="PTHR33048">
    <property type="entry name" value="PTH11-LIKE INTEGRAL MEMBRANE PROTEIN (AFU_ORTHOLOGUE AFUA_5G11245)"/>
    <property type="match status" value="1"/>
</dbReference>
<proteinExistence type="inferred from homology"/>
<keyword evidence="3 7" id="KW-1133">Transmembrane helix</keyword>
<keyword evidence="2 7" id="KW-0812">Transmembrane</keyword>
<organism evidence="9 10">
    <name type="scientific">Aaosphaeria arxii CBS 175.79</name>
    <dbReference type="NCBI Taxonomy" id="1450172"/>
    <lineage>
        <taxon>Eukaryota</taxon>
        <taxon>Fungi</taxon>
        <taxon>Dikarya</taxon>
        <taxon>Ascomycota</taxon>
        <taxon>Pezizomycotina</taxon>
        <taxon>Dothideomycetes</taxon>
        <taxon>Pleosporomycetidae</taxon>
        <taxon>Pleosporales</taxon>
        <taxon>Pleosporales incertae sedis</taxon>
        <taxon>Aaosphaeria</taxon>
    </lineage>
</organism>
<feature type="transmembrane region" description="Helical" evidence="7">
    <location>
        <begin position="95"/>
        <end position="125"/>
    </location>
</feature>
<dbReference type="RefSeq" id="XP_033380474.1">
    <property type="nucleotide sequence ID" value="XM_033522586.1"/>
</dbReference>
<protein>
    <recommendedName>
        <fullName evidence="8">Rhodopsin domain-containing protein</fullName>
    </recommendedName>
</protein>
<keyword evidence="4 7" id="KW-0472">Membrane</keyword>
<dbReference type="Pfam" id="PF20684">
    <property type="entry name" value="Fung_rhodopsin"/>
    <property type="match status" value="1"/>
</dbReference>
<feature type="transmembrane region" description="Helical" evidence="7">
    <location>
        <begin position="212"/>
        <end position="231"/>
    </location>
</feature>
<evidence type="ECO:0000313" key="9">
    <source>
        <dbReference type="EMBL" id="KAF2012135.1"/>
    </source>
</evidence>
<dbReference type="GO" id="GO:0016020">
    <property type="term" value="C:membrane"/>
    <property type="evidence" value="ECO:0007669"/>
    <property type="project" value="UniProtKB-SubCell"/>
</dbReference>
<evidence type="ECO:0000256" key="3">
    <source>
        <dbReference type="ARBA" id="ARBA00022989"/>
    </source>
</evidence>
<evidence type="ECO:0000256" key="5">
    <source>
        <dbReference type="ARBA" id="ARBA00038359"/>
    </source>
</evidence>
<gene>
    <name evidence="9" type="ORF">BU24DRAFT_270556</name>
</gene>
<dbReference type="AlphaFoldDB" id="A0A6A5XFX2"/>
<feature type="transmembrane region" description="Helical" evidence="7">
    <location>
        <begin position="20"/>
        <end position="40"/>
    </location>
</feature>
<evidence type="ECO:0000313" key="10">
    <source>
        <dbReference type="Proteomes" id="UP000799778"/>
    </source>
</evidence>
<feature type="transmembrane region" description="Helical" evidence="7">
    <location>
        <begin position="243"/>
        <end position="270"/>
    </location>
</feature>
<reference evidence="9" key="1">
    <citation type="journal article" date="2020" name="Stud. Mycol.">
        <title>101 Dothideomycetes genomes: a test case for predicting lifestyles and emergence of pathogens.</title>
        <authorList>
            <person name="Haridas S."/>
            <person name="Albert R."/>
            <person name="Binder M."/>
            <person name="Bloem J."/>
            <person name="Labutti K."/>
            <person name="Salamov A."/>
            <person name="Andreopoulos B."/>
            <person name="Baker S."/>
            <person name="Barry K."/>
            <person name="Bills G."/>
            <person name="Bluhm B."/>
            <person name="Cannon C."/>
            <person name="Castanera R."/>
            <person name="Culley D."/>
            <person name="Daum C."/>
            <person name="Ezra D."/>
            <person name="Gonzalez J."/>
            <person name="Henrissat B."/>
            <person name="Kuo A."/>
            <person name="Liang C."/>
            <person name="Lipzen A."/>
            <person name="Lutzoni F."/>
            <person name="Magnuson J."/>
            <person name="Mondo S."/>
            <person name="Nolan M."/>
            <person name="Ohm R."/>
            <person name="Pangilinan J."/>
            <person name="Park H.-J."/>
            <person name="Ramirez L."/>
            <person name="Alfaro M."/>
            <person name="Sun H."/>
            <person name="Tritt A."/>
            <person name="Yoshinaga Y."/>
            <person name="Zwiers L.-H."/>
            <person name="Turgeon B."/>
            <person name="Goodwin S."/>
            <person name="Spatafora J."/>
            <person name="Crous P."/>
            <person name="Grigoriev I."/>
        </authorList>
    </citation>
    <scope>NUCLEOTIDE SEQUENCE</scope>
    <source>
        <strain evidence="9">CBS 175.79</strain>
    </source>
</reference>
<evidence type="ECO:0000259" key="8">
    <source>
        <dbReference type="Pfam" id="PF20684"/>
    </source>
</evidence>
<dbReference type="InterPro" id="IPR049326">
    <property type="entry name" value="Rhodopsin_dom_fungi"/>
</dbReference>
<sequence>MATKTDDTIPIENGNQVGILISSAISIFIVALAVALRLVAKRMANGLDYSDYCILGALFFNTALHTDVMVMVTHGGFGFHTMDIIMRFGPDTATFFFKGIMAFAMLWNATVCFSKISVLLMYCALIPVSSMVKWARGIGIFIIAWNIANIMACFLICRPLRRNWDLTVPGTCGSQPNFYFAMGIINILTDIALIVLPMPYIYNLRMPMKKKLIAAAMLSIGIMTWVITIYRQTFLPTLDFADMTYSGVLATILSGLEPAIAIVLACIPLMRPLLGQRKAKKTGTGYDYGSGSGSGVYSKGARSNSRPFTELEDDDADTNSEVRLQPMKGAQDVNIVAFPDEDSIARPTPTAPRGLDSHAITVQKRWEVRTD</sequence>
<feature type="transmembrane region" description="Helical" evidence="7">
    <location>
        <begin position="52"/>
        <end position="75"/>
    </location>
</feature>
<name>A0A6A5XFX2_9PLEO</name>
<evidence type="ECO:0000256" key="1">
    <source>
        <dbReference type="ARBA" id="ARBA00004141"/>
    </source>
</evidence>
<evidence type="ECO:0000256" key="2">
    <source>
        <dbReference type="ARBA" id="ARBA00022692"/>
    </source>
</evidence>
<feature type="domain" description="Rhodopsin" evidence="8">
    <location>
        <begin position="36"/>
        <end position="274"/>
    </location>
</feature>
<evidence type="ECO:0000256" key="7">
    <source>
        <dbReference type="SAM" id="Phobius"/>
    </source>
</evidence>